<evidence type="ECO:0000313" key="2">
    <source>
        <dbReference type="Proteomes" id="UP000410492"/>
    </source>
</evidence>
<reference evidence="1 2" key="1">
    <citation type="submission" date="2019-01" db="EMBL/GenBank/DDBJ databases">
        <authorList>
            <person name="Sayadi A."/>
        </authorList>
    </citation>
    <scope>NUCLEOTIDE SEQUENCE [LARGE SCALE GENOMIC DNA]</scope>
</reference>
<gene>
    <name evidence="1" type="ORF">CALMAC_LOCUS1657</name>
</gene>
<dbReference type="Gene3D" id="1.25.10.10">
    <property type="entry name" value="Leucine-rich Repeat Variant"/>
    <property type="match status" value="1"/>
</dbReference>
<dbReference type="InterPro" id="IPR011989">
    <property type="entry name" value="ARM-like"/>
</dbReference>
<dbReference type="Proteomes" id="UP000410492">
    <property type="component" value="Unassembled WGS sequence"/>
</dbReference>
<accession>A0A653BJX7</accession>
<sequence>MLKGDVVATLYGLIITIADSHSKIFIDNLKSQNPEEQRIAFDLLNSILKCTNLPGLYPVDESSSTLTFGFWYTLQVQQNVHN</sequence>
<dbReference type="AlphaFoldDB" id="A0A653BJX7"/>
<dbReference type="EMBL" id="CAACVG010001936">
    <property type="protein sequence ID" value="VEN35869.1"/>
    <property type="molecule type" value="Genomic_DNA"/>
</dbReference>
<organism evidence="1 2">
    <name type="scientific">Callosobruchus maculatus</name>
    <name type="common">Southern cowpea weevil</name>
    <name type="synonym">Pulse bruchid</name>
    <dbReference type="NCBI Taxonomy" id="64391"/>
    <lineage>
        <taxon>Eukaryota</taxon>
        <taxon>Metazoa</taxon>
        <taxon>Ecdysozoa</taxon>
        <taxon>Arthropoda</taxon>
        <taxon>Hexapoda</taxon>
        <taxon>Insecta</taxon>
        <taxon>Pterygota</taxon>
        <taxon>Neoptera</taxon>
        <taxon>Endopterygota</taxon>
        <taxon>Coleoptera</taxon>
        <taxon>Polyphaga</taxon>
        <taxon>Cucujiformia</taxon>
        <taxon>Chrysomeloidea</taxon>
        <taxon>Chrysomelidae</taxon>
        <taxon>Bruchinae</taxon>
        <taxon>Bruchini</taxon>
        <taxon>Callosobruchus</taxon>
    </lineage>
</organism>
<keyword evidence="2" id="KW-1185">Reference proteome</keyword>
<dbReference type="OrthoDB" id="2016913at2759"/>
<evidence type="ECO:0000313" key="1">
    <source>
        <dbReference type="EMBL" id="VEN35869.1"/>
    </source>
</evidence>
<proteinExistence type="predicted"/>
<name>A0A653BJX7_CALMS</name>
<protein>
    <submittedName>
        <fullName evidence="1">Uncharacterized protein</fullName>
    </submittedName>
</protein>